<gene>
    <name evidence="2" type="ORF">EJ08DRAFT_12786</name>
</gene>
<dbReference type="EMBL" id="MU007009">
    <property type="protein sequence ID" value="KAF2437092.1"/>
    <property type="molecule type" value="Genomic_DNA"/>
</dbReference>
<evidence type="ECO:0000313" key="3">
    <source>
        <dbReference type="Proteomes" id="UP000800235"/>
    </source>
</evidence>
<organism evidence="2 3">
    <name type="scientific">Tothia fuscella</name>
    <dbReference type="NCBI Taxonomy" id="1048955"/>
    <lineage>
        <taxon>Eukaryota</taxon>
        <taxon>Fungi</taxon>
        <taxon>Dikarya</taxon>
        <taxon>Ascomycota</taxon>
        <taxon>Pezizomycotina</taxon>
        <taxon>Dothideomycetes</taxon>
        <taxon>Pleosporomycetidae</taxon>
        <taxon>Venturiales</taxon>
        <taxon>Cylindrosympodiaceae</taxon>
        <taxon>Tothia</taxon>
    </lineage>
</organism>
<dbReference type="InterPro" id="IPR056632">
    <property type="entry name" value="DUF7730"/>
</dbReference>
<evidence type="ECO:0000259" key="1">
    <source>
        <dbReference type="Pfam" id="PF24864"/>
    </source>
</evidence>
<reference evidence="2" key="1">
    <citation type="journal article" date="2020" name="Stud. Mycol.">
        <title>101 Dothideomycetes genomes: a test case for predicting lifestyles and emergence of pathogens.</title>
        <authorList>
            <person name="Haridas S."/>
            <person name="Albert R."/>
            <person name="Binder M."/>
            <person name="Bloem J."/>
            <person name="Labutti K."/>
            <person name="Salamov A."/>
            <person name="Andreopoulos B."/>
            <person name="Baker S."/>
            <person name="Barry K."/>
            <person name="Bills G."/>
            <person name="Bluhm B."/>
            <person name="Cannon C."/>
            <person name="Castanera R."/>
            <person name="Culley D."/>
            <person name="Daum C."/>
            <person name="Ezra D."/>
            <person name="Gonzalez J."/>
            <person name="Henrissat B."/>
            <person name="Kuo A."/>
            <person name="Liang C."/>
            <person name="Lipzen A."/>
            <person name="Lutzoni F."/>
            <person name="Magnuson J."/>
            <person name="Mondo S."/>
            <person name="Nolan M."/>
            <person name="Ohm R."/>
            <person name="Pangilinan J."/>
            <person name="Park H.-J."/>
            <person name="Ramirez L."/>
            <person name="Alfaro M."/>
            <person name="Sun H."/>
            <person name="Tritt A."/>
            <person name="Yoshinaga Y."/>
            <person name="Zwiers L.-H."/>
            <person name="Turgeon B."/>
            <person name="Goodwin S."/>
            <person name="Spatafora J."/>
            <person name="Crous P."/>
            <person name="Grigoriev I."/>
        </authorList>
    </citation>
    <scope>NUCLEOTIDE SEQUENCE</scope>
    <source>
        <strain evidence="2">CBS 130266</strain>
    </source>
</reference>
<dbReference type="PANTHER" id="PTHR38790">
    <property type="entry name" value="2EXR DOMAIN-CONTAINING PROTEIN-RELATED"/>
    <property type="match status" value="1"/>
</dbReference>
<dbReference type="OrthoDB" id="5335493at2759"/>
<protein>
    <recommendedName>
        <fullName evidence="1">DUF7730 domain-containing protein</fullName>
    </recommendedName>
</protein>
<dbReference type="Pfam" id="PF24864">
    <property type="entry name" value="DUF7730"/>
    <property type="match status" value="1"/>
</dbReference>
<keyword evidence="3" id="KW-1185">Reference proteome</keyword>
<accession>A0A9P4U5K5</accession>
<name>A0A9P4U5K5_9PEZI</name>
<sequence>MDMTDQPITQAQQFGQIFLGKKCPVHTSQKHRFFIAVEKEYNEFRYIDYQHFELKLHIWDATIYASGHQYQYDPETRLFAFEQGLQPPHVLLVKLVYLKSGQTRLSVKFKGKWRALKSFLNTLMKSIPLMPFSYGDLSQLWGENGKSFRLLELPRELRDTIYKESLLPTSTVVHAFQYSSKPGGRRMRNRMWCTKGPSPHNLNLIAKRRTGFGITPNDIVLPFGRGYNTLTQGNGGSRQVCEEALEVLYPTAQFELTSLSQLSRFHKCVPPNHWKMIKEMKFTFCHDEMLRMLGAKLKRGCDYTICPAIEEIPIMKLRKLTIQFPSPQGMYNSDIELWKPLIGGCQTRIVQVMLDLLRPFVAHLSEKQLGLEGFIKPAQTRRFFSFLKYYESEPEVCKLPLEFFQEDNNEGGVSLQRLPGSRGEFYLGLPAFSESRIEDVKNEYDPEDLFPSFSLPPECKCLHACTLDVEDFHRYINDDDLAPKDEEKVGVMGSDSSSSLDE</sequence>
<dbReference type="Proteomes" id="UP000800235">
    <property type="component" value="Unassembled WGS sequence"/>
</dbReference>
<dbReference type="PANTHER" id="PTHR38790:SF9">
    <property type="entry name" value="F-BOX DOMAIN-CONTAINING PROTEIN"/>
    <property type="match status" value="1"/>
</dbReference>
<dbReference type="AlphaFoldDB" id="A0A9P4U5K5"/>
<proteinExistence type="predicted"/>
<comment type="caution">
    <text evidence="2">The sequence shown here is derived from an EMBL/GenBank/DDBJ whole genome shotgun (WGS) entry which is preliminary data.</text>
</comment>
<evidence type="ECO:0000313" key="2">
    <source>
        <dbReference type="EMBL" id="KAF2437092.1"/>
    </source>
</evidence>
<feature type="domain" description="DUF7730" evidence="1">
    <location>
        <begin position="150"/>
        <end position="292"/>
    </location>
</feature>